<dbReference type="PANTHER" id="PTHR34512">
    <property type="entry name" value="CELL SURFACE PROTEIN"/>
    <property type="match status" value="1"/>
</dbReference>
<keyword evidence="1" id="KW-0812">Transmembrane</keyword>
<dbReference type="SUPFAM" id="SSF50998">
    <property type="entry name" value="Quinoprotein alcohol dehydrogenase-like"/>
    <property type="match status" value="1"/>
</dbReference>
<dbReference type="PANTHER" id="PTHR34512:SF30">
    <property type="entry name" value="OUTER MEMBRANE PROTEIN ASSEMBLY FACTOR BAMB"/>
    <property type="match status" value="1"/>
</dbReference>
<dbReference type="InterPro" id="IPR002372">
    <property type="entry name" value="PQQ_rpt_dom"/>
</dbReference>
<dbReference type="AlphaFoldDB" id="A0A365GYD0"/>
<evidence type="ECO:0000313" key="3">
    <source>
        <dbReference type="EMBL" id="RAY11845.1"/>
    </source>
</evidence>
<dbReference type="EMBL" id="QLYX01000016">
    <property type="protein sequence ID" value="RAY11845.1"/>
    <property type="molecule type" value="Genomic_DNA"/>
</dbReference>
<evidence type="ECO:0000313" key="4">
    <source>
        <dbReference type="Proteomes" id="UP000251891"/>
    </source>
</evidence>
<protein>
    <recommendedName>
        <fullName evidence="2">Pyrrolo-quinoline quinone repeat domain-containing protein</fullName>
    </recommendedName>
</protein>
<dbReference type="OrthoDB" id="3449126at2"/>
<organism evidence="3 4">
    <name type="scientific">Actinomadura craniellae</name>
    <dbReference type="NCBI Taxonomy" id="2231787"/>
    <lineage>
        <taxon>Bacteria</taxon>
        <taxon>Bacillati</taxon>
        <taxon>Actinomycetota</taxon>
        <taxon>Actinomycetes</taxon>
        <taxon>Streptosporangiales</taxon>
        <taxon>Thermomonosporaceae</taxon>
        <taxon>Actinomadura</taxon>
    </lineage>
</organism>
<dbReference type="InterPro" id="IPR015943">
    <property type="entry name" value="WD40/YVTN_repeat-like_dom_sf"/>
</dbReference>
<dbReference type="Proteomes" id="UP000251891">
    <property type="component" value="Unassembled WGS sequence"/>
</dbReference>
<proteinExistence type="predicted"/>
<comment type="caution">
    <text evidence="3">The sequence shown here is derived from an EMBL/GenBank/DDBJ whole genome shotgun (WGS) entry which is preliminary data.</text>
</comment>
<feature type="transmembrane region" description="Helical" evidence="1">
    <location>
        <begin position="88"/>
        <end position="108"/>
    </location>
</feature>
<dbReference type="Pfam" id="PF13360">
    <property type="entry name" value="PQQ_2"/>
    <property type="match status" value="1"/>
</dbReference>
<accession>A0A365GYD0</accession>
<name>A0A365GYD0_9ACTN</name>
<keyword evidence="1" id="KW-1133">Transmembrane helix</keyword>
<sequence>MDVRRIRSVSLAVGVVAAVLTGIALTLLIRSFVAVGVEAEGSCGGGANSCPRGTGWMLGLSIPLLCIASPLLFIGLAKSGLGGPFATLAAVLSLAVGVVPGWAVYGWAHGETLKRVWAAPPERPNSVAGEGSWLHGGTIIRGRFDGLVGYDVATGRQRWSYDVPQTDVLCGMSQTTAGGVGLVAHAVEHRPCTGIVAVDLETGRPLWQKRLGEVPGLSQNMEPGTLAVAGGTAVVQAYELLTGYDLRTGAQRWESRAPEGCRFGGTAAGGDQALTELNCLPGQPKARALDLATGRVRWEVPVPFRGASANIKLLSAAPPVLHVTGGGQRGANALISFGAGGRVTATIPVDGGDQRLDINEYGFDATPLRRLVVHGDLIIAVTTEVGGAEKEVIAYGLADGRMRWRTEVRDTMAITMAGDRLLALEGGGLNAPKLHSLALRDGRPTHLGAILVDVFADEVGLYAQGPHVILVKERATSDDEHPIAVFRTAAD</sequence>
<feature type="transmembrane region" description="Helical" evidence="1">
    <location>
        <begin position="55"/>
        <end position="76"/>
    </location>
</feature>
<evidence type="ECO:0000259" key="2">
    <source>
        <dbReference type="Pfam" id="PF13360"/>
    </source>
</evidence>
<dbReference type="Gene3D" id="2.40.10.480">
    <property type="match status" value="1"/>
</dbReference>
<keyword evidence="1" id="KW-0472">Membrane</keyword>
<gene>
    <name evidence="3" type="ORF">DPM19_28120</name>
</gene>
<keyword evidence="4" id="KW-1185">Reference proteome</keyword>
<evidence type="ECO:0000256" key="1">
    <source>
        <dbReference type="SAM" id="Phobius"/>
    </source>
</evidence>
<feature type="domain" description="Pyrrolo-quinoline quinone repeat" evidence="2">
    <location>
        <begin position="195"/>
        <end position="406"/>
    </location>
</feature>
<dbReference type="InterPro" id="IPR011047">
    <property type="entry name" value="Quinoprotein_ADH-like_sf"/>
</dbReference>
<reference evidence="3 4" key="1">
    <citation type="submission" date="2018-06" db="EMBL/GenBank/DDBJ databases">
        <title>Actinomadura craniellae sp. nov. isolated from marine sponge Craniella sp.</title>
        <authorList>
            <person name="Li L."/>
            <person name="Xu Q.H."/>
            <person name="Lin H.W."/>
            <person name="Lu Y.H."/>
        </authorList>
    </citation>
    <scope>NUCLEOTIDE SEQUENCE [LARGE SCALE GENOMIC DNA]</scope>
    <source>
        <strain evidence="3 4">LHW63021</strain>
    </source>
</reference>
<dbReference type="RefSeq" id="WP_111871077.1">
    <property type="nucleotide sequence ID" value="NZ_QLYX01000016.1"/>
</dbReference>
<dbReference type="Gene3D" id="2.130.10.10">
    <property type="entry name" value="YVTN repeat-like/Quinoprotein amine dehydrogenase"/>
    <property type="match status" value="1"/>
</dbReference>